<organism evidence="1 2">
    <name type="scientific">Coprococcus comes ATCC 27758</name>
    <dbReference type="NCBI Taxonomy" id="470146"/>
    <lineage>
        <taxon>Bacteria</taxon>
        <taxon>Bacillati</taxon>
        <taxon>Bacillota</taxon>
        <taxon>Clostridia</taxon>
        <taxon>Lachnospirales</taxon>
        <taxon>Lachnospiraceae</taxon>
        <taxon>Coprococcus</taxon>
    </lineage>
</organism>
<dbReference type="AlphaFoldDB" id="C0BAE9"/>
<proteinExistence type="predicted"/>
<dbReference type="Proteomes" id="UP000003793">
    <property type="component" value="Unassembled WGS sequence"/>
</dbReference>
<sequence>MKTLKFFIMESEDGITSITDFYTDRADAELFQNGRDAGVFAVGSDGSDPPAGKTNLGKGCSTGQERKWCLPRRGKNFWSMPTGSFMMFIRRKHP</sequence>
<accession>C0BAE9</accession>
<reference evidence="1 2" key="1">
    <citation type="submission" date="2009-02" db="EMBL/GenBank/DDBJ databases">
        <authorList>
            <person name="Fulton L."/>
            <person name="Clifton S."/>
            <person name="Fulton B."/>
            <person name="Xu J."/>
            <person name="Minx P."/>
            <person name="Pepin K.H."/>
            <person name="Johnson M."/>
            <person name="Bhonagiri V."/>
            <person name="Nash W.E."/>
            <person name="Mardis E.R."/>
            <person name="Wilson R.K."/>
        </authorList>
    </citation>
    <scope>NUCLEOTIDE SEQUENCE [LARGE SCALE GENOMIC DNA]</scope>
    <source>
        <strain evidence="1 2">ATCC 27758</strain>
    </source>
</reference>
<reference evidence="1 2" key="2">
    <citation type="submission" date="2009-03" db="EMBL/GenBank/DDBJ databases">
        <title>Draft genome sequence of Coprococcus comes (ATCC 27758).</title>
        <authorList>
            <person name="Sudarsanam P."/>
            <person name="Ley R."/>
            <person name="Guruge J."/>
            <person name="Turnbaugh P.J."/>
            <person name="Mahowald M."/>
            <person name="Liep D."/>
            <person name="Gordon J."/>
        </authorList>
    </citation>
    <scope>NUCLEOTIDE SEQUENCE [LARGE SCALE GENOMIC DNA]</scope>
    <source>
        <strain evidence="1 2">ATCC 27758</strain>
    </source>
</reference>
<comment type="caution">
    <text evidence="1">The sequence shown here is derived from an EMBL/GenBank/DDBJ whole genome shotgun (WGS) entry which is preliminary data.</text>
</comment>
<dbReference type="HOGENOM" id="CLU_2381249_0_0_9"/>
<name>C0BAE9_9FIRM</name>
<evidence type="ECO:0000313" key="2">
    <source>
        <dbReference type="Proteomes" id="UP000003793"/>
    </source>
</evidence>
<evidence type="ECO:0000313" key="1">
    <source>
        <dbReference type="EMBL" id="EEG89073.1"/>
    </source>
</evidence>
<dbReference type="EMBL" id="ABVR01000041">
    <property type="protein sequence ID" value="EEG89073.1"/>
    <property type="molecule type" value="Genomic_DNA"/>
</dbReference>
<gene>
    <name evidence="1" type="ORF">COPCOM_02050</name>
</gene>
<protein>
    <submittedName>
        <fullName evidence="1">Uncharacterized protein</fullName>
    </submittedName>
</protein>